<dbReference type="Proteomes" id="UP000286288">
    <property type="component" value="Unassembled WGS sequence"/>
</dbReference>
<name>A0A415ENG3_ENTCA</name>
<sequence>MIVDIVKSAIGFKIGGTFRMILILFLPDVAPWQPRFLQPLLTFIIVSDKRVKIPEASVAGFKKKLNM</sequence>
<proteinExistence type="predicted"/>
<protein>
    <submittedName>
        <fullName evidence="1">Uncharacterized protein</fullName>
    </submittedName>
</protein>
<evidence type="ECO:0000313" key="1">
    <source>
        <dbReference type="EMBL" id="RHK04093.1"/>
    </source>
</evidence>
<dbReference type="AlphaFoldDB" id="A0A415ENG3"/>
<dbReference type="EMBL" id="QRMZ01000030">
    <property type="protein sequence ID" value="RHK04093.1"/>
    <property type="molecule type" value="Genomic_DNA"/>
</dbReference>
<reference evidence="1 2" key="1">
    <citation type="submission" date="2018-08" db="EMBL/GenBank/DDBJ databases">
        <title>A genome reference for cultivated species of the human gut microbiota.</title>
        <authorList>
            <person name="Zou Y."/>
            <person name="Xue W."/>
            <person name="Luo G."/>
        </authorList>
    </citation>
    <scope>NUCLEOTIDE SEQUENCE [LARGE SCALE GENOMIC DNA]</scope>
    <source>
        <strain evidence="1 2">AF48-16</strain>
    </source>
</reference>
<gene>
    <name evidence="1" type="ORF">DW084_16610</name>
</gene>
<comment type="caution">
    <text evidence="1">The sequence shown here is derived from an EMBL/GenBank/DDBJ whole genome shotgun (WGS) entry which is preliminary data.</text>
</comment>
<organism evidence="1 2">
    <name type="scientific">Enterococcus casseliflavus</name>
    <name type="common">Enterococcus flavescens</name>
    <dbReference type="NCBI Taxonomy" id="37734"/>
    <lineage>
        <taxon>Bacteria</taxon>
        <taxon>Bacillati</taxon>
        <taxon>Bacillota</taxon>
        <taxon>Bacilli</taxon>
        <taxon>Lactobacillales</taxon>
        <taxon>Enterococcaceae</taxon>
        <taxon>Enterococcus</taxon>
    </lineage>
</organism>
<evidence type="ECO:0000313" key="2">
    <source>
        <dbReference type="Proteomes" id="UP000286288"/>
    </source>
</evidence>
<accession>A0A415ENG3</accession>